<reference evidence="1" key="1">
    <citation type="submission" date="2023-11" db="EMBL/GenBank/DDBJ databases">
        <authorList>
            <person name="Poullet M."/>
        </authorList>
    </citation>
    <scope>NUCLEOTIDE SEQUENCE</scope>
    <source>
        <strain evidence="1">E1834</strain>
    </source>
</reference>
<proteinExistence type="predicted"/>
<sequence>MGYNKKFKVFKKSTTRFLLNRHIRAKKCRKSLKNIKKNTKRLSKKQQKISKIENQKNICLNEASQALVQYVSNNLDASLVQNNYFLGESVYPSMQLDLFNNAFFQNNLDVALLQNNQFFGHSLIPNGQVNFFEQKINMDLAIALLNNIRIIFFEPLAAMITDLRNEFRARHDRTDTRLSDLETQFALFKEGRASTIPFVGRWRR</sequence>
<gene>
    <name evidence="1" type="ORF">MENTE1834_LOCUS37116</name>
</gene>
<comment type="caution">
    <text evidence="1">The sequence shown here is derived from an EMBL/GenBank/DDBJ whole genome shotgun (WGS) entry which is preliminary data.</text>
</comment>
<protein>
    <submittedName>
        <fullName evidence="1">Uncharacterized protein</fullName>
    </submittedName>
</protein>
<evidence type="ECO:0000313" key="2">
    <source>
        <dbReference type="Proteomes" id="UP001497535"/>
    </source>
</evidence>
<keyword evidence="2" id="KW-1185">Reference proteome</keyword>
<organism evidence="1 2">
    <name type="scientific">Meloidogyne enterolobii</name>
    <name type="common">Root-knot nematode worm</name>
    <name type="synonym">Meloidogyne mayaguensis</name>
    <dbReference type="NCBI Taxonomy" id="390850"/>
    <lineage>
        <taxon>Eukaryota</taxon>
        <taxon>Metazoa</taxon>
        <taxon>Ecdysozoa</taxon>
        <taxon>Nematoda</taxon>
        <taxon>Chromadorea</taxon>
        <taxon>Rhabditida</taxon>
        <taxon>Tylenchina</taxon>
        <taxon>Tylenchomorpha</taxon>
        <taxon>Tylenchoidea</taxon>
        <taxon>Meloidogynidae</taxon>
        <taxon>Meloidogyninae</taxon>
        <taxon>Meloidogyne</taxon>
    </lineage>
</organism>
<accession>A0ACB1AD06</accession>
<name>A0ACB1AD06_MELEN</name>
<dbReference type="Proteomes" id="UP001497535">
    <property type="component" value="Unassembled WGS sequence"/>
</dbReference>
<dbReference type="EMBL" id="CAVMJV010000077">
    <property type="protein sequence ID" value="CAK5089404.1"/>
    <property type="molecule type" value="Genomic_DNA"/>
</dbReference>
<evidence type="ECO:0000313" key="1">
    <source>
        <dbReference type="EMBL" id="CAK5089404.1"/>
    </source>
</evidence>